<evidence type="ECO:0000256" key="1">
    <source>
        <dbReference type="ARBA" id="ARBA00004651"/>
    </source>
</evidence>
<feature type="transmembrane region" description="Helical" evidence="6">
    <location>
        <begin position="29"/>
        <end position="48"/>
    </location>
</feature>
<accession>A0ABZ3DP05</accession>
<dbReference type="Proteomes" id="UP001448498">
    <property type="component" value="Chromosome 3"/>
</dbReference>
<keyword evidence="8" id="KW-1185">Reference proteome</keyword>
<organism evidence="7 8">
    <name type="scientific">Burkholderia arboris</name>
    <dbReference type="NCBI Taxonomy" id="488730"/>
    <lineage>
        <taxon>Bacteria</taxon>
        <taxon>Pseudomonadati</taxon>
        <taxon>Pseudomonadota</taxon>
        <taxon>Betaproteobacteria</taxon>
        <taxon>Burkholderiales</taxon>
        <taxon>Burkholderiaceae</taxon>
        <taxon>Burkholderia</taxon>
        <taxon>Burkholderia cepacia complex</taxon>
    </lineage>
</organism>
<evidence type="ECO:0000256" key="4">
    <source>
        <dbReference type="ARBA" id="ARBA00022989"/>
    </source>
</evidence>
<evidence type="ECO:0000256" key="3">
    <source>
        <dbReference type="ARBA" id="ARBA00022692"/>
    </source>
</evidence>
<evidence type="ECO:0000256" key="6">
    <source>
        <dbReference type="SAM" id="Phobius"/>
    </source>
</evidence>
<comment type="subcellular location">
    <subcellularLocation>
        <location evidence="1">Cell membrane</location>
        <topology evidence="1">Multi-pass membrane protein</topology>
    </subcellularLocation>
</comment>
<keyword evidence="2" id="KW-1003">Cell membrane</keyword>
<feature type="transmembrane region" description="Helical" evidence="6">
    <location>
        <begin position="160"/>
        <end position="183"/>
    </location>
</feature>
<feature type="transmembrane region" description="Helical" evidence="6">
    <location>
        <begin position="104"/>
        <end position="122"/>
    </location>
</feature>
<gene>
    <name evidence="7" type="ORF">OHZ10_28325</name>
</gene>
<keyword evidence="3 6" id="KW-0812">Transmembrane</keyword>
<sequence length="676" mass="71062">MKFAFPSMPPLAAVRAALRDARPALPPGALAFALRNTAASLLALYIAFRMNLDDPKWAASTVWIVAQGSRGMGLSKSQYRILGTAIGAAVALVLTGAFAQTPELFLPALAAWIGLCAGVATFQRNFRAYAAVLAGYTAAIIAMDAVSAPLHAFDIAVARFLYVVVGILCGALFETVFAPGAPLKDVRTRLARYLDRAVAVGAGALRREPNGAAVHRLFVDALELDTAAEYAAAGAPPVRNAIGHLRAAALGVLTAQAAGQAIREHAARAGDAPDPLVDEVARALDGIAASGDAGHGMAALRARVDDALHAEAAAPVGPDTSRLLTLDRLAALLAGFERAFASQALLDRPEPPPARVRYAFHHDPVLAWHNGIRAFIAVLAASAIWIVTAWPSGAGFVAITAVVGALFSTRPNSVRAAVGFLKGTACAAVAGAVCNFILLPAVSGFEMLAYILGVFLIGTGIAMRHPRTAAMGSAFAIFFWNFTSPDNTARIGDAAFLNSALATLLGIAFGALIFALVFPGDPATSRRRLHRAVRRDLAGIARDPRAWSESAWLSRTADRLARELGFAGSLPQTLIERDMRDLLAIWGIGDSLLSLAELASREPAARRAVSVVRGRVARAEFAQLDRTCDAAARVLRRRVAVREGDAAPALLRGVVLLRRIADAAAEHGRFLRGRGD</sequence>
<proteinExistence type="predicted"/>
<dbReference type="InterPro" id="IPR006726">
    <property type="entry name" value="PHBA_efflux_AaeB/fusaric-R"/>
</dbReference>
<dbReference type="RefSeq" id="WP_174991241.1">
    <property type="nucleotide sequence ID" value="NZ_CABVPX010000001.1"/>
</dbReference>
<dbReference type="EMBL" id="CP109822">
    <property type="protein sequence ID" value="XAE50398.1"/>
    <property type="molecule type" value="Genomic_DNA"/>
</dbReference>
<keyword evidence="4 6" id="KW-1133">Transmembrane helix</keyword>
<feature type="transmembrane region" description="Helical" evidence="6">
    <location>
        <begin position="468"/>
        <end position="483"/>
    </location>
</feature>
<feature type="transmembrane region" description="Helical" evidence="6">
    <location>
        <begin position="79"/>
        <end position="98"/>
    </location>
</feature>
<feature type="transmembrane region" description="Helical" evidence="6">
    <location>
        <begin position="365"/>
        <end position="386"/>
    </location>
</feature>
<evidence type="ECO:0000313" key="7">
    <source>
        <dbReference type="EMBL" id="XAE50398.1"/>
    </source>
</evidence>
<evidence type="ECO:0000313" key="8">
    <source>
        <dbReference type="Proteomes" id="UP001448498"/>
    </source>
</evidence>
<keyword evidence="5 6" id="KW-0472">Membrane</keyword>
<protein>
    <submittedName>
        <fullName evidence="7">FUSC family protein</fullName>
    </submittedName>
</protein>
<reference evidence="7 8" key="1">
    <citation type="submission" date="2022-10" db="EMBL/GenBank/DDBJ databases">
        <title>Genomic of Burkholderia cepacia PN-1.</title>
        <authorList>
            <person name="Yang Y."/>
            <person name="Guan H."/>
            <person name="Huang J."/>
        </authorList>
    </citation>
    <scope>NUCLEOTIDE SEQUENCE [LARGE SCALE GENOMIC DNA]</scope>
    <source>
        <strain evidence="7 8">PN-1</strain>
    </source>
</reference>
<evidence type="ECO:0000256" key="5">
    <source>
        <dbReference type="ARBA" id="ARBA00023136"/>
    </source>
</evidence>
<feature type="transmembrane region" description="Helical" evidence="6">
    <location>
        <begin position="392"/>
        <end position="408"/>
    </location>
</feature>
<dbReference type="PANTHER" id="PTHR30509">
    <property type="entry name" value="P-HYDROXYBENZOIC ACID EFFLUX PUMP SUBUNIT-RELATED"/>
    <property type="match status" value="1"/>
</dbReference>
<name>A0ABZ3DP05_9BURK</name>
<dbReference type="Pfam" id="PF04632">
    <property type="entry name" value="FUSC"/>
    <property type="match status" value="1"/>
</dbReference>
<feature type="transmembrane region" description="Helical" evidence="6">
    <location>
        <begin position="129"/>
        <end position="148"/>
    </location>
</feature>
<dbReference type="PANTHER" id="PTHR30509:SF40">
    <property type="entry name" value="BLR3852 PROTEIN"/>
    <property type="match status" value="1"/>
</dbReference>
<evidence type="ECO:0000256" key="2">
    <source>
        <dbReference type="ARBA" id="ARBA00022475"/>
    </source>
</evidence>
<feature type="transmembrane region" description="Helical" evidence="6">
    <location>
        <begin position="495"/>
        <end position="518"/>
    </location>
</feature>